<name>A0A078A050_STYLE</name>
<keyword evidence="1" id="KW-0732">Signal</keyword>
<evidence type="ECO:0000313" key="3">
    <source>
        <dbReference type="Proteomes" id="UP000039865"/>
    </source>
</evidence>
<feature type="signal peptide" evidence="1">
    <location>
        <begin position="1"/>
        <end position="23"/>
    </location>
</feature>
<keyword evidence="3" id="KW-1185">Reference proteome</keyword>
<sequence length="57" mass="6307">MKIQSLTSFFLLVLLIFIVGTEAQLLDNYNTIVSSAAAIVGSSIYETFKNPRILREG</sequence>
<protein>
    <submittedName>
        <fullName evidence="2">Uncharacterized protein</fullName>
    </submittedName>
</protein>
<dbReference type="AlphaFoldDB" id="A0A078A050"/>
<evidence type="ECO:0000313" key="2">
    <source>
        <dbReference type="EMBL" id="CDW74153.1"/>
    </source>
</evidence>
<accession>A0A078A050</accession>
<proteinExistence type="predicted"/>
<organism evidence="2 3">
    <name type="scientific">Stylonychia lemnae</name>
    <name type="common">Ciliate</name>
    <dbReference type="NCBI Taxonomy" id="5949"/>
    <lineage>
        <taxon>Eukaryota</taxon>
        <taxon>Sar</taxon>
        <taxon>Alveolata</taxon>
        <taxon>Ciliophora</taxon>
        <taxon>Intramacronucleata</taxon>
        <taxon>Spirotrichea</taxon>
        <taxon>Stichotrichia</taxon>
        <taxon>Sporadotrichida</taxon>
        <taxon>Oxytrichidae</taxon>
        <taxon>Stylonychinae</taxon>
        <taxon>Stylonychia</taxon>
    </lineage>
</organism>
<evidence type="ECO:0000256" key="1">
    <source>
        <dbReference type="SAM" id="SignalP"/>
    </source>
</evidence>
<gene>
    <name evidence="2" type="primary">Contig18586.g19750</name>
    <name evidence="2" type="ORF">STYLEM_3147</name>
</gene>
<dbReference type="InParanoid" id="A0A078A050"/>
<dbReference type="Proteomes" id="UP000039865">
    <property type="component" value="Unassembled WGS sequence"/>
</dbReference>
<dbReference type="EMBL" id="CCKQ01003047">
    <property type="protein sequence ID" value="CDW74153.1"/>
    <property type="molecule type" value="Genomic_DNA"/>
</dbReference>
<reference evidence="2 3" key="1">
    <citation type="submission" date="2014-06" db="EMBL/GenBank/DDBJ databases">
        <authorList>
            <person name="Swart Estienne"/>
        </authorList>
    </citation>
    <scope>NUCLEOTIDE SEQUENCE [LARGE SCALE GENOMIC DNA]</scope>
    <source>
        <strain evidence="2 3">130c</strain>
    </source>
</reference>
<feature type="chain" id="PRO_5001729178" evidence="1">
    <location>
        <begin position="24"/>
        <end position="57"/>
    </location>
</feature>